<evidence type="ECO:0000313" key="1">
    <source>
        <dbReference type="EMBL" id="RFU17017.1"/>
    </source>
</evidence>
<sequence>MCDCGGASALKHGARPGGLCVRQIEHGSRFGQKTRFVFVLPP</sequence>
<gene>
    <name evidence="1" type="ORF">D0Y96_09920</name>
</gene>
<dbReference type="Proteomes" id="UP000264702">
    <property type="component" value="Unassembled WGS sequence"/>
</dbReference>
<comment type="caution">
    <text evidence="1">The sequence shown here is derived from an EMBL/GenBank/DDBJ whole genome shotgun (WGS) entry which is preliminary data.</text>
</comment>
<organism evidence="1 2">
    <name type="scientific">Paracidobacterium acidisoli</name>
    <dbReference type="NCBI Taxonomy" id="2303751"/>
    <lineage>
        <taxon>Bacteria</taxon>
        <taxon>Pseudomonadati</taxon>
        <taxon>Acidobacteriota</taxon>
        <taxon>Terriglobia</taxon>
        <taxon>Terriglobales</taxon>
        <taxon>Acidobacteriaceae</taxon>
        <taxon>Paracidobacterium</taxon>
    </lineage>
</organism>
<proteinExistence type="predicted"/>
<dbReference type="AlphaFoldDB" id="A0A372IPZ5"/>
<dbReference type="EMBL" id="QVQT01000003">
    <property type="protein sequence ID" value="RFU17017.1"/>
    <property type="molecule type" value="Genomic_DNA"/>
</dbReference>
<accession>A0A372IPZ5</accession>
<evidence type="ECO:0000313" key="2">
    <source>
        <dbReference type="Proteomes" id="UP000264702"/>
    </source>
</evidence>
<keyword evidence="2" id="KW-1185">Reference proteome</keyword>
<reference evidence="1 2" key="1">
    <citation type="submission" date="2018-08" db="EMBL/GenBank/DDBJ databases">
        <title>Acidipila sp. 4G-K13, an acidobacterium isolated from forest soil.</title>
        <authorList>
            <person name="Gao Z.-H."/>
            <person name="Qiu L.-H."/>
        </authorList>
    </citation>
    <scope>NUCLEOTIDE SEQUENCE [LARGE SCALE GENOMIC DNA]</scope>
    <source>
        <strain evidence="1 2">4G-K13</strain>
    </source>
</reference>
<name>A0A372IPZ5_9BACT</name>
<protein>
    <submittedName>
        <fullName evidence="1">Uncharacterized protein</fullName>
    </submittedName>
</protein>